<reference evidence="1 2" key="1">
    <citation type="submission" date="2024-02" db="EMBL/GenBank/DDBJ databases">
        <title>A nitrogen-fixing paenibacillus bacterium.</title>
        <authorList>
            <person name="Zhang W.L."/>
            <person name="Chen S.F."/>
        </authorList>
    </citation>
    <scope>NUCLEOTIDE SEQUENCE [LARGE SCALE GENOMIC DNA]</scope>
    <source>
        <strain evidence="1 2">M1</strain>
    </source>
</reference>
<dbReference type="Proteomes" id="UP001306950">
    <property type="component" value="Unassembled WGS sequence"/>
</dbReference>
<protein>
    <recommendedName>
        <fullName evidence="3">DUF3993 domain-containing protein</fullName>
    </recommendedName>
</protein>
<organism evidence="1 2">
    <name type="scientific">Paenibacillus haidiansis</name>
    <dbReference type="NCBI Taxonomy" id="1574488"/>
    <lineage>
        <taxon>Bacteria</taxon>
        <taxon>Bacillati</taxon>
        <taxon>Bacillota</taxon>
        <taxon>Bacilli</taxon>
        <taxon>Bacillales</taxon>
        <taxon>Paenibacillaceae</taxon>
        <taxon>Paenibacillus</taxon>
    </lineage>
</organism>
<evidence type="ECO:0000313" key="1">
    <source>
        <dbReference type="EMBL" id="MEF2965821.1"/>
    </source>
</evidence>
<dbReference type="RefSeq" id="WP_331846051.1">
    <property type="nucleotide sequence ID" value="NZ_JAZHPZ010000003.1"/>
</dbReference>
<evidence type="ECO:0000313" key="2">
    <source>
        <dbReference type="Proteomes" id="UP001306950"/>
    </source>
</evidence>
<name>A0ABU7VRI4_9BACL</name>
<sequence length="261" mass="30400">MKFPKKMGGRRQYILLSRRSLLLLRFPEEANHDSSIAGWLYLWFGEKRIIIEDDICSFNFRMYNSWKRLGNMMPRRLVILLRNKGFWISVLISFILVGCTNTGTTKVNSEKEENSDLAVIQTAGILEEKAELEEQVKRLQRVPSETFMMDLRETMNLSFKIMQAMESHDYAYLESVAAPGVIIDKEKNQVVYTYGGEEVRWDFLKGIHLGNLEYWGAGYGESEVKFQTIFAHFFNDTHGTIYIDFVKKDNKWLFNGLTTNA</sequence>
<comment type="caution">
    <text evidence="1">The sequence shown here is derived from an EMBL/GenBank/DDBJ whole genome shotgun (WGS) entry which is preliminary data.</text>
</comment>
<gene>
    <name evidence="1" type="ORF">V3851_08270</name>
</gene>
<keyword evidence="2" id="KW-1185">Reference proteome</keyword>
<dbReference type="EMBL" id="JAZHPZ010000003">
    <property type="protein sequence ID" value="MEF2965821.1"/>
    <property type="molecule type" value="Genomic_DNA"/>
</dbReference>
<proteinExistence type="predicted"/>
<accession>A0ABU7VRI4</accession>
<evidence type="ECO:0008006" key="3">
    <source>
        <dbReference type="Google" id="ProtNLM"/>
    </source>
</evidence>